<evidence type="ECO:0000313" key="15">
    <source>
        <dbReference type="Proteomes" id="UP000675940"/>
    </source>
</evidence>
<reference evidence="14" key="1">
    <citation type="submission" date="2021-03" db="EMBL/GenBank/DDBJ databases">
        <title>Sagittula salina sp. nov. strain M10.9X isolated from the marine waste.</title>
        <authorList>
            <person name="Satari L."/>
            <person name="Molina-Menor E."/>
            <person name="Vidal-Verdu A."/>
            <person name="Pascual J."/>
            <person name="Pereto J."/>
            <person name="Porcar M."/>
        </authorList>
    </citation>
    <scope>NUCLEOTIDE SEQUENCE</scope>
    <source>
        <strain evidence="14">M10.9X</strain>
    </source>
</reference>
<sequence>MTAYYRPLVRFDRPRPPEALPLAGGPGWFVHLAEHRRGTEPRIVTPDALPDDWRIRLTAPRPAVAGMVFDRTRVMGILNITPDSFSDGGQYQSPAAALMQAHGMVDAGADIIDVGGESTRPGAQTVPYEAEIARIEPVIRAIATEIAAPISIDTRKSSVAEAAVAAGARLVNDVSGLTYDPMLAGWCAREGLPVCVMHTLGGPETMQDDIRYDDVLLDVYDFLDTQVQKLEAAGLPRGRIVVDPGIGFGKTITHNLTILNGVSLFHGLGCPLLVGASRKGFIGRISGANPASDRMAGSVAVALAMAAQAVQIVRVHDVVETAQALSVWNAITHGEF</sequence>
<dbReference type="RefSeq" id="WP_209358523.1">
    <property type="nucleotide sequence ID" value="NZ_JAGISH010000001.1"/>
</dbReference>
<proteinExistence type="inferred from homology"/>
<comment type="similarity">
    <text evidence="4 12">Belongs to the DHPS family.</text>
</comment>
<evidence type="ECO:0000256" key="10">
    <source>
        <dbReference type="ARBA" id="ARBA00022909"/>
    </source>
</evidence>
<dbReference type="AlphaFoldDB" id="A0A940S1M6"/>
<keyword evidence="8 12" id="KW-0479">Metal-binding</keyword>
<evidence type="ECO:0000256" key="12">
    <source>
        <dbReference type="RuleBase" id="RU361205"/>
    </source>
</evidence>
<dbReference type="GO" id="GO:0046872">
    <property type="term" value="F:metal ion binding"/>
    <property type="evidence" value="ECO:0007669"/>
    <property type="project" value="UniProtKB-KW"/>
</dbReference>
<comment type="function">
    <text evidence="12">Catalyzes the condensation of para-aminobenzoate (pABA) with 6-hydroxymethyl-7,8-dihydropterin diphosphate (DHPt-PP) to form 7,8-dihydropteroate (H2Pte), the immediate precursor of folate derivatives.</text>
</comment>
<keyword evidence="15" id="KW-1185">Reference proteome</keyword>
<keyword evidence="9 12" id="KW-0460">Magnesium</keyword>
<dbReference type="NCBIfam" id="TIGR01496">
    <property type="entry name" value="DHPS"/>
    <property type="match status" value="1"/>
</dbReference>
<evidence type="ECO:0000256" key="7">
    <source>
        <dbReference type="ARBA" id="ARBA00022679"/>
    </source>
</evidence>
<dbReference type="InterPro" id="IPR006390">
    <property type="entry name" value="DHP_synth_dom"/>
</dbReference>
<dbReference type="Pfam" id="PF00809">
    <property type="entry name" value="Pterin_bind"/>
    <property type="match status" value="1"/>
</dbReference>
<dbReference type="FunFam" id="3.20.20.20:FF:000006">
    <property type="entry name" value="Dihydropteroate synthase"/>
    <property type="match status" value="1"/>
</dbReference>
<evidence type="ECO:0000256" key="1">
    <source>
        <dbReference type="ARBA" id="ARBA00000012"/>
    </source>
</evidence>
<keyword evidence="7 12" id="KW-0808">Transferase</keyword>
<dbReference type="PROSITE" id="PS00793">
    <property type="entry name" value="DHPS_2"/>
    <property type="match status" value="1"/>
</dbReference>
<dbReference type="EC" id="2.5.1.15" evidence="5 12"/>
<evidence type="ECO:0000256" key="8">
    <source>
        <dbReference type="ARBA" id="ARBA00022723"/>
    </source>
</evidence>
<comment type="pathway">
    <text evidence="3 12">Cofactor biosynthesis; tetrahydrofolate biosynthesis; 7,8-dihydrofolate from 2-amino-4-hydroxy-6-hydroxymethyl-7,8-dihydropteridine diphosphate and 4-aminobenzoate: step 1/2.</text>
</comment>
<dbReference type="InterPro" id="IPR011005">
    <property type="entry name" value="Dihydropteroate_synth-like_sf"/>
</dbReference>
<dbReference type="PANTHER" id="PTHR20941">
    <property type="entry name" value="FOLATE SYNTHESIS PROTEINS"/>
    <property type="match status" value="1"/>
</dbReference>
<dbReference type="InterPro" id="IPR045031">
    <property type="entry name" value="DHP_synth-like"/>
</dbReference>
<dbReference type="PANTHER" id="PTHR20941:SF1">
    <property type="entry name" value="FOLIC ACID SYNTHESIS PROTEIN FOL1"/>
    <property type="match status" value="1"/>
</dbReference>
<organism evidence="14 15">
    <name type="scientific">Sagittula salina</name>
    <dbReference type="NCBI Taxonomy" id="2820268"/>
    <lineage>
        <taxon>Bacteria</taxon>
        <taxon>Pseudomonadati</taxon>
        <taxon>Pseudomonadota</taxon>
        <taxon>Alphaproteobacteria</taxon>
        <taxon>Rhodobacterales</taxon>
        <taxon>Roseobacteraceae</taxon>
        <taxon>Sagittula</taxon>
    </lineage>
</organism>
<dbReference type="GO" id="GO:0004156">
    <property type="term" value="F:dihydropteroate synthase activity"/>
    <property type="evidence" value="ECO:0007669"/>
    <property type="project" value="UniProtKB-EC"/>
</dbReference>
<dbReference type="GO" id="GO:0046656">
    <property type="term" value="P:folic acid biosynthetic process"/>
    <property type="evidence" value="ECO:0007669"/>
    <property type="project" value="UniProtKB-KW"/>
</dbReference>
<evidence type="ECO:0000256" key="6">
    <source>
        <dbReference type="ARBA" id="ARBA00016919"/>
    </source>
</evidence>
<feature type="domain" description="Pterin-binding" evidence="13">
    <location>
        <begin position="72"/>
        <end position="326"/>
    </location>
</feature>
<dbReference type="Proteomes" id="UP000675940">
    <property type="component" value="Unassembled WGS sequence"/>
</dbReference>
<dbReference type="PROSITE" id="PS50972">
    <property type="entry name" value="PTERIN_BINDING"/>
    <property type="match status" value="1"/>
</dbReference>
<evidence type="ECO:0000256" key="5">
    <source>
        <dbReference type="ARBA" id="ARBA00012458"/>
    </source>
</evidence>
<protein>
    <recommendedName>
        <fullName evidence="6 12">Dihydropteroate synthase</fullName>
        <shortName evidence="12">DHPS</shortName>
        <ecNumber evidence="5 12">2.5.1.15</ecNumber>
    </recommendedName>
    <alternativeName>
        <fullName evidence="11 12">Dihydropteroate pyrophosphorylase</fullName>
    </alternativeName>
</protein>
<evidence type="ECO:0000259" key="13">
    <source>
        <dbReference type="PROSITE" id="PS50972"/>
    </source>
</evidence>
<gene>
    <name evidence="14" type="primary">folP</name>
    <name evidence="14" type="ORF">J5474_01145</name>
</gene>
<dbReference type="Gene3D" id="3.20.20.20">
    <property type="entry name" value="Dihydropteroate synthase-like"/>
    <property type="match status" value="1"/>
</dbReference>
<dbReference type="SUPFAM" id="SSF51717">
    <property type="entry name" value="Dihydropteroate synthetase-like"/>
    <property type="match status" value="1"/>
</dbReference>
<evidence type="ECO:0000256" key="2">
    <source>
        <dbReference type="ARBA" id="ARBA00001946"/>
    </source>
</evidence>
<evidence type="ECO:0000313" key="14">
    <source>
        <dbReference type="EMBL" id="MBP0481099.1"/>
    </source>
</evidence>
<evidence type="ECO:0000256" key="3">
    <source>
        <dbReference type="ARBA" id="ARBA00004763"/>
    </source>
</evidence>
<dbReference type="GO" id="GO:0005829">
    <property type="term" value="C:cytosol"/>
    <property type="evidence" value="ECO:0007669"/>
    <property type="project" value="TreeGrafter"/>
</dbReference>
<dbReference type="PROSITE" id="PS00792">
    <property type="entry name" value="DHPS_1"/>
    <property type="match status" value="1"/>
</dbReference>
<evidence type="ECO:0000256" key="11">
    <source>
        <dbReference type="ARBA" id="ARBA00030193"/>
    </source>
</evidence>
<name>A0A940S1M6_9RHOB</name>
<dbReference type="EMBL" id="JAGISH010000001">
    <property type="protein sequence ID" value="MBP0481099.1"/>
    <property type="molecule type" value="Genomic_DNA"/>
</dbReference>
<dbReference type="InterPro" id="IPR000489">
    <property type="entry name" value="Pterin-binding_dom"/>
</dbReference>
<accession>A0A940S1M6</accession>
<evidence type="ECO:0000256" key="9">
    <source>
        <dbReference type="ARBA" id="ARBA00022842"/>
    </source>
</evidence>
<dbReference type="GO" id="GO:0046654">
    <property type="term" value="P:tetrahydrofolate biosynthetic process"/>
    <property type="evidence" value="ECO:0007669"/>
    <property type="project" value="TreeGrafter"/>
</dbReference>
<keyword evidence="10 12" id="KW-0289">Folate biosynthesis</keyword>
<comment type="cofactor">
    <cofactor evidence="2 12">
        <name>Mg(2+)</name>
        <dbReference type="ChEBI" id="CHEBI:18420"/>
    </cofactor>
</comment>
<dbReference type="CDD" id="cd00739">
    <property type="entry name" value="DHPS"/>
    <property type="match status" value="1"/>
</dbReference>
<evidence type="ECO:0000256" key="4">
    <source>
        <dbReference type="ARBA" id="ARBA00009503"/>
    </source>
</evidence>
<comment type="catalytic activity">
    <reaction evidence="1">
        <text>(7,8-dihydropterin-6-yl)methyl diphosphate + 4-aminobenzoate = 7,8-dihydropteroate + diphosphate</text>
        <dbReference type="Rhea" id="RHEA:19949"/>
        <dbReference type="ChEBI" id="CHEBI:17836"/>
        <dbReference type="ChEBI" id="CHEBI:17839"/>
        <dbReference type="ChEBI" id="CHEBI:33019"/>
        <dbReference type="ChEBI" id="CHEBI:72950"/>
        <dbReference type="EC" id="2.5.1.15"/>
    </reaction>
</comment>
<comment type="caution">
    <text evidence="14">The sequence shown here is derived from an EMBL/GenBank/DDBJ whole genome shotgun (WGS) entry which is preliminary data.</text>
</comment>